<sequence length="411" mass="44485">MTVVDETQETPTPEYRRAVRAWLAAHAPGSLAGLPADEQLRRSREFQAALYDAGYAGITWPESVGGQGLGQAEQQAFSDEAAEHELPLYPFMIGMGMCGPTVVDLGTDAQRDRYLRPLLRGEEIWCQLFSEPGAGSDVASLQSRAVLDGDRWILNGQKVWTTNAQFADFGAVLARTDPDRPKHAGLTMFIVDMHAPGVTVRPLKDMTGRSPFNEVYFDDVEIPVENVLGEIGGGWHAAVTMLGHERVSIGSARRPRRSPLEFTSLAERARAAGVDTDPVVRDRLAELYAHERALALLNSRIRQETAAGRPPGARGSVLKLAGALQLRRAIEVAGLVSGADAIAWDPSDTSGDELALAINAAPSSSIAGGTNEVQRNIIGERILGLPKEPQVDRDVPFRELAVGTQRREGTR</sequence>
<name>A0A1Y2N7L0_PSEAH</name>
<comment type="cofactor">
    <cofactor evidence="1 6">
        <name>FAD</name>
        <dbReference type="ChEBI" id="CHEBI:57692"/>
    </cofactor>
</comment>
<feature type="domain" description="Acyl-CoA oxidase/dehydrogenase middle" evidence="8">
    <location>
        <begin position="126"/>
        <end position="220"/>
    </location>
</feature>
<dbReference type="Gene3D" id="2.40.110.10">
    <property type="entry name" value="Butyryl-CoA Dehydrogenase, subunit A, domain 2"/>
    <property type="match status" value="1"/>
</dbReference>
<evidence type="ECO:0000259" key="7">
    <source>
        <dbReference type="Pfam" id="PF00441"/>
    </source>
</evidence>
<dbReference type="Pfam" id="PF02770">
    <property type="entry name" value="Acyl-CoA_dh_M"/>
    <property type="match status" value="1"/>
</dbReference>
<evidence type="ECO:0000313" key="11">
    <source>
        <dbReference type="Proteomes" id="UP000194360"/>
    </source>
</evidence>
<dbReference type="InterPro" id="IPR013786">
    <property type="entry name" value="AcylCoA_DH/ox_N"/>
</dbReference>
<dbReference type="InterPro" id="IPR037069">
    <property type="entry name" value="AcylCoA_DH/ox_N_sf"/>
</dbReference>
<keyword evidence="11" id="KW-1185">Reference proteome</keyword>
<comment type="similarity">
    <text evidence="2 6">Belongs to the acyl-CoA dehydrogenase family.</text>
</comment>
<evidence type="ECO:0000313" key="10">
    <source>
        <dbReference type="EMBL" id="OSY43465.1"/>
    </source>
</evidence>
<evidence type="ECO:0000256" key="5">
    <source>
        <dbReference type="ARBA" id="ARBA00023002"/>
    </source>
</evidence>
<dbReference type="InterPro" id="IPR006091">
    <property type="entry name" value="Acyl-CoA_Oxase/DH_mid-dom"/>
</dbReference>
<dbReference type="OrthoDB" id="3964153at2"/>
<dbReference type="STRING" id="2074.BG845_00408"/>
<dbReference type="EC" id="1.3.99.-" evidence="10"/>
<proteinExistence type="inferred from homology"/>
<dbReference type="InterPro" id="IPR052161">
    <property type="entry name" value="Mycobact_Acyl-CoA_DH"/>
</dbReference>
<dbReference type="InterPro" id="IPR009100">
    <property type="entry name" value="AcylCoA_DH/oxidase_NM_dom_sf"/>
</dbReference>
<evidence type="ECO:0000256" key="6">
    <source>
        <dbReference type="RuleBase" id="RU362125"/>
    </source>
</evidence>
<evidence type="ECO:0000259" key="9">
    <source>
        <dbReference type="Pfam" id="PF02771"/>
    </source>
</evidence>
<protein>
    <submittedName>
        <fullName evidence="10">Acyl-CoA dehydrogenase</fullName>
        <ecNumber evidence="10">1.3.99.-</ecNumber>
    </submittedName>
</protein>
<gene>
    <name evidence="10" type="primary">acdA_1</name>
    <name evidence="10" type="ORF">BG845_00408</name>
</gene>
<dbReference type="InterPro" id="IPR046373">
    <property type="entry name" value="Acyl-CoA_Oxase/DH_mid-dom_sf"/>
</dbReference>
<evidence type="ECO:0000256" key="1">
    <source>
        <dbReference type="ARBA" id="ARBA00001974"/>
    </source>
</evidence>
<evidence type="ECO:0000256" key="3">
    <source>
        <dbReference type="ARBA" id="ARBA00022630"/>
    </source>
</evidence>
<dbReference type="GO" id="GO:0005886">
    <property type="term" value="C:plasma membrane"/>
    <property type="evidence" value="ECO:0007669"/>
    <property type="project" value="TreeGrafter"/>
</dbReference>
<dbReference type="AlphaFoldDB" id="A0A1Y2N7L0"/>
<evidence type="ECO:0000259" key="8">
    <source>
        <dbReference type="Pfam" id="PF02770"/>
    </source>
</evidence>
<dbReference type="Gene3D" id="1.10.540.10">
    <property type="entry name" value="Acyl-CoA dehydrogenase/oxidase, N-terminal domain"/>
    <property type="match status" value="1"/>
</dbReference>
<dbReference type="Proteomes" id="UP000194360">
    <property type="component" value="Unassembled WGS sequence"/>
</dbReference>
<feature type="domain" description="Acyl-CoA dehydrogenase/oxidase N-terminal" evidence="9">
    <location>
        <begin position="15"/>
        <end position="122"/>
    </location>
</feature>
<dbReference type="EMBL" id="MIGB01000002">
    <property type="protein sequence ID" value="OSY43465.1"/>
    <property type="molecule type" value="Genomic_DNA"/>
</dbReference>
<dbReference type="FunFam" id="2.40.110.10:FF:000011">
    <property type="entry name" value="Acyl-CoA dehydrogenase FadE34"/>
    <property type="match status" value="1"/>
</dbReference>
<dbReference type="GO" id="GO:0016627">
    <property type="term" value="F:oxidoreductase activity, acting on the CH-CH group of donors"/>
    <property type="evidence" value="ECO:0007669"/>
    <property type="project" value="InterPro"/>
</dbReference>
<dbReference type="InterPro" id="IPR036250">
    <property type="entry name" value="AcylCo_DH-like_C"/>
</dbReference>
<accession>A0A1Y2N7L0</accession>
<keyword evidence="4 6" id="KW-0274">FAD</keyword>
<dbReference type="GO" id="GO:0050660">
    <property type="term" value="F:flavin adenine dinucleotide binding"/>
    <property type="evidence" value="ECO:0007669"/>
    <property type="project" value="InterPro"/>
</dbReference>
<organism evidence="10 11">
    <name type="scientific">Pseudonocardia autotrophica</name>
    <name type="common">Amycolata autotrophica</name>
    <name type="synonym">Nocardia autotrophica</name>
    <dbReference type="NCBI Taxonomy" id="2074"/>
    <lineage>
        <taxon>Bacteria</taxon>
        <taxon>Bacillati</taxon>
        <taxon>Actinomycetota</taxon>
        <taxon>Actinomycetes</taxon>
        <taxon>Pseudonocardiales</taxon>
        <taxon>Pseudonocardiaceae</taxon>
        <taxon>Pseudonocardia</taxon>
    </lineage>
</organism>
<evidence type="ECO:0000256" key="4">
    <source>
        <dbReference type="ARBA" id="ARBA00022827"/>
    </source>
</evidence>
<keyword evidence="3 6" id="KW-0285">Flavoprotein</keyword>
<dbReference type="SUPFAM" id="SSF47203">
    <property type="entry name" value="Acyl-CoA dehydrogenase C-terminal domain-like"/>
    <property type="match status" value="1"/>
</dbReference>
<dbReference type="InterPro" id="IPR009075">
    <property type="entry name" value="AcylCo_DH/oxidase_C"/>
</dbReference>
<evidence type="ECO:0000256" key="2">
    <source>
        <dbReference type="ARBA" id="ARBA00009347"/>
    </source>
</evidence>
<feature type="domain" description="Acyl-CoA dehydrogenase/oxidase C-terminal" evidence="7">
    <location>
        <begin position="232"/>
        <end position="383"/>
    </location>
</feature>
<dbReference type="SUPFAM" id="SSF56645">
    <property type="entry name" value="Acyl-CoA dehydrogenase NM domain-like"/>
    <property type="match status" value="1"/>
</dbReference>
<dbReference type="RefSeq" id="WP_085910973.1">
    <property type="nucleotide sequence ID" value="NZ_AP018920.1"/>
</dbReference>
<dbReference type="Pfam" id="PF02771">
    <property type="entry name" value="Acyl-CoA_dh_N"/>
    <property type="match status" value="1"/>
</dbReference>
<comment type="caution">
    <text evidence="10">The sequence shown here is derived from an EMBL/GenBank/DDBJ whole genome shotgun (WGS) entry which is preliminary data.</text>
</comment>
<dbReference type="Gene3D" id="1.20.140.10">
    <property type="entry name" value="Butyryl-CoA Dehydrogenase, subunit A, domain 3"/>
    <property type="match status" value="1"/>
</dbReference>
<dbReference type="Pfam" id="PF00441">
    <property type="entry name" value="Acyl-CoA_dh_1"/>
    <property type="match status" value="1"/>
</dbReference>
<dbReference type="PANTHER" id="PTHR43292:SF4">
    <property type="entry name" value="ACYL-COA DEHYDROGENASE FADE34"/>
    <property type="match status" value="1"/>
</dbReference>
<keyword evidence="5 6" id="KW-0560">Oxidoreductase</keyword>
<dbReference type="PANTHER" id="PTHR43292">
    <property type="entry name" value="ACYL-COA DEHYDROGENASE"/>
    <property type="match status" value="1"/>
</dbReference>
<reference evidence="10 11" key="1">
    <citation type="submission" date="2016-09" db="EMBL/GenBank/DDBJ databases">
        <title>Pseudonocardia autotrophica DSM535, a candidate organism with high potential of specific P450 cytochromes.</title>
        <authorList>
            <person name="Grumaz C."/>
            <person name="Vainshtein Y."/>
            <person name="Kirstahler P."/>
            <person name="Sohn K."/>
        </authorList>
    </citation>
    <scope>NUCLEOTIDE SEQUENCE [LARGE SCALE GENOMIC DNA]</scope>
    <source>
        <strain evidence="10 11">DSM 535</strain>
    </source>
</reference>